<keyword evidence="1" id="KW-0812">Transmembrane</keyword>
<feature type="transmembrane region" description="Helical" evidence="1">
    <location>
        <begin position="59"/>
        <end position="79"/>
    </location>
</feature>
<gene>
    <name evidence="2" type="ORF">UY82_C0003G0009</name>
</gene>
<reference evidence="2 3" key="1">
    <citation type="journal article" date="2015" name="Nature">
        <title>rRNA introns, odd ribosomes, and small enigmatic genomes across a large radiation of phyla.</title>
        <authorList>
            <person name="Brown C.T."/>
            <person name="Hug L.A."/>
            <person name="Thomas B.C."/>
            <person name="Sharon I."/>
            <person name="Castelle C.J."/>
            <person name="Singh A."/>
            <person name="Wilkins M.J."/>
            <person name="Williams K.H."/>
            <person name="Banfield J.F."/>
        </authorList>
    </citation>
    <scope>NUCLEOTIDE SEQUENCE [LARGE SCALE GENOMIC DNA]</scope>
</reference>
<keyword evidence="1" id="KW-1133">Transmembrane helix</keyword>
<organism evidence="2 3">
    <name type="scientific">Candidatus Uhrbacteria bacterium GW2011_GWC2_53_7</name>
    <dbReference type="NCBI Taxonomy" id="1618986"/>
    <lineage>
        <taxon>Bacteria</taxon>
        <taxon>Candidatus Uhriibacteriota</taxon>
    </lineage>
</organism>
<dbReference type="AlphaFoldDB" id="A0A0G1Y1M2"/>
<feature type="transmembrane region" description="Helical" evidence="1">
    <location>
        <begin position="164"/>
        <end position="181"/>
    </location>
</feature>
<feature type="transmembrane region" description="Helical" evidence="1">
    <location>
        <begin position="85"/>
        <end position="102"/>
    </location>
</feature>
<dbReference type="Proteomes" id="UP000033865">
    <property type="component" value="Unassembled WGS sequence"/>
</dbReference>
<accession>A0A0G1Y1M2</accession>
<evidence type="ECO:0000313" key="3">
    <source>
        <dbReference type="Proteomes" id="UP000033865"/>
    </source>
</evidence>
<feature type="transmembrane region" description="Helical" evidence="1">
    <location>
        <begin position="602"/>
        <end position="620"/>
    </location>
</feature>
<protein>
    <submittedName>
        <fullName evidence="2">Uncharacterized protein</fullName>
    </submittedName>
</protein>
<sequence>MLNYTTATMVFLAVFLLNRYAWQEPIMGTALLVFFFGFYGQRLGKRILARHEPIFQTGIGALVLSSAILILGTFIYYLAFLPSELWTLFVLLAPVGVWLLTPGHKTRFHFPNRDLFHARRHRLNRADLILVILSILLLVALFQLIGNVEIFDAVRSTWERIPHAVLWLFFLLLSALGALAMKGHERSFTLPLVMLTLFLAVGIAALVYPLGFGFDSFLHQATESHIAQFGTIDPKPFYYIGQYVVVLFTSEAFTLPLVLVDRFLLPVLAAVLLPLAWYFASASLGSDKRAAMFSTLGVFLLPLSAFIVTTPQGLANLFTILLVLLSLPYLSSRECPSLGSLWLIGLATFAIHPLAGIPALLYLVLMTLRTTNPPNQPNRTQPASRGLRNWRQILRACGSKFRRQFPTATKDPSALLPSTSLRAGGMTRAAIAPRSKATRNTVFFWLVALLGSVSLPTVFILNALFSGLELNFSFVALTPTRLIESLHMDLIFQSGFNTFLDFVYIWSGAALLAFVLITIYILVREKTMPRDLFLPALMAMILFVNYALMKSALDFTFLINYERSNYADRLITLIFFFLTPYVALFLMRVWHAVRARDTISRTFTLMILVGLLTSQLYLTYPRRDNYDTSRGFNTGAADFLAVDYIEEHAPDDYIVLANQQVSAAAVYANGFKRYYGDVFYYPIPTGSALYQFFLQMNERPSREIMQEAMKLAQVNTAYYVVNDYWWQSERLIETAKLEADDWLAIDNGKVHVFRYNYINLR</sequence>
<comment type="caution">
    <text evidence="2">The sequence shown here is derived from an EMBL/GenBank/DDBJ whole genome shotgun (WGS) entry which is preliminary data.</text>
</comment>
<evidence type="ECO:0000256" key="1">
    <source>
        <dbReference type="SAM" id="Phobius"/>
    </source>
</evidence>
<name>A0A0G1Y1M2_9BACT</name>
<feature type="transmembrane region" description="Helical" evidence="1">
    <location>
        <begin position="532"/>
        <end position="549"/>
    </location>
</feature>
<evidence type="ECO:0000313" key="2">
    <source>
        <dbReference type="EMBL" id="KKW37055.1"/>
    </source>
</evidence>
<feature type="transmembrane region" description="Helical" evidence="1">
    <location>
        <begin position="442"/>
        <end position="465"/>
    </location>
</feature>
<feature type="transmembrane region" description="Helical" evidence="1">
    <location>
        <begin position="188"/>
        <end position="208"/>
    </location>
</feature>
<feature type="transmembrane region" description="Helical" evidence="1">
    <location>
        <begin position="342"/>
        <end position="365"/>
    </location>
</feature>
<feature type="transmembrane region" description="Helical" evidence="1">
    <location>
        <begin position="123"/>
        <end position="144"/>
    </location>
</feature>
<proteinExistence type="predicted"/>
<feature type="transmembrane region" description="Helical" evidence="1">
    <location>
        <begin position="313"/>
        <end position="330"/>
    </location>
</feature>
<feature type="transmembrane region" description="Helical" evidence="1">
    <location>
        <begin position="569"/>
        <end position="590"/>
    </location>
</feature>
<keyword evidence="1" id="KW-0472">Membrane</keyword>
<feature type="transmembrane region" description="Helical" evidence="1">
    <location>
        <begin position="263"/>
        <end position="284"/>
    </location>
</feature>
<feature type="transmembrane region" description="Helical" evidence="1">
    <location>
        <begin position="20"/>
        <end position="39"/>
    </location>
</feature>
<feature type="transmembrane region" description="Helical" evidence="1">
    <location>
        <begin position="503"/>
        <end position="523"/>
    </location>
</feature>
<feature type="transmembrane region" description="Helical" evidence="1">
    <location>
        <begin position="290"/>
        <end position="308"/>
    </location>
</feature>
<feature type="transmembrane region" description="Helical" evidence="1">
    <location>
        <begin position="237"/>
        <end position="258"/>
    </location>
</feature>
<dbReference type="EMBL" id="LCRN01000003">
    <property type="protein sequence ID" value="KKW37055.1"/>
    <property type="molecule type" value="Genomic_DNA"/>
</dbReference>